<dbReference type="Pfam" id="PF00248">
    <property type="entry name" value="Aldo_ket_red"/>
    <property type="match status" value="1"/>
</dbReference>
<dbReference type="InterPro" id="IPR023210">
    <property type="entry name" value="NADP_OxRdtase_dom"/>
</dbReference>
<dbReference type="AlphaFoldDB" id="A0A2T1NPN8"/>
<evidence type="ECO:0000256" key="3">
    <source>
        <dbReference type="ARBA" id="ARBA00023002"/>
    </source>
</evidence>
<dbReference type="InterPro" id="IPR020471">
    <property type="entry name" value="AKR"/>
</dbReference>
<dbReference type="PANTHER" id="PTHR11732">
    <property type="entry name" value="ALDO/KETO REDUCTASE"/>
    <property type="match status" value="1"/>
</dbReference>
<feature type="domain" description="NADP-dependent oxidoreductase" evidence="7">
    <location>
        <begin position="16"/>
        <end position="286"/>
    </location>
</feature>
<dbReference type="FunFam" id="3.20.20.100:FF:000006">
    <property type="entry name" value="Aldo-keto reductase family 1 member A1"/>
    <property type="match status" value="1"/>
</dbReference>
<feature type="active site" description="Proton donor" evidence="4">
    <location>
        <position position="48"/>
    </location>
</feature>
<evidence type="ECO:0000256" key="4">
    <source>
        <dbReference type="PIRSR" id="PIRSR000097-1"/>
    </source>
</evidence>
<name>A0A2T1NPN8_9FLAO</name>
<dbReference type="RefSeq" id="WP_106676127.1">
    <property type="nucleotide sequence ID" value="NZ_JACHWV010000009.1"/>
</dbReference>
<organism evidence="8 9">
    <name type="scientific">Mesoflavibacter zeaxanthinifaciens subsp. sabulilitoris</name>
    <dbReference type="NCBI Taxonomy" id="1520893"/>
    <lineage>
        <taxon>Bacteria</taxon>
        <taxon>Pseudomonadati</taxon>
        <taxon>Bacteroidota</taxon>
        <taxon>Flavobacteriia</taxon>
        <taxon>Flavobacteriales</taxon>
        <taxon>Flavobacteriaceae</taxon>
        <taxon>Mesoflavibacter</taxon>
    </lineage>
</organism>
<comment type="similarity">
    <text evidence="1">Belongs to the aldo/keto reductase family.</text>
</comment>
<sequence length="312" mass="35632">MKTLQFRNNDEMPILGLGTFRSEPNEVYASVYEAIKIGYRHIDCASVYGNEKEVGNAIADAIKEGIVTREDLWITSKLWSDSHGRENVIPALQNTLNDLQLEYLDLYLIHWPIAFKKGVEFPKTAEEFIPLEDKPLTDTWKGLEDALEQGLTKHIGMSNFNQNHLIDIIDHTKHLPEMLQVEVHPFLQQSELLEFAKAHRIHMTAYAPIGSGANDDDDLNLLKNKTINDIATANSMTAAQVLLAWDIQRGVSVIPKSVNPKRLQENFDTIHFELQEDDMKRIEALDKHHRFIDGTFWEVENGPYTADSIWNA</sequence>
<dbReference type="PIRSF" id="PIRSF000097">
    <property type="entry name" value="AKR"/>
    <property type="match status" value="1"/>
</dbReference>
<dbReference type="InterPro" id="IPR018170">
    <property type="entry name" value="Aldo/ket_reductase_CS"/>
</dbReference>
<keyword evidence="3" id="KW-0560">Oxidoreductase</keyword>
<keyword evidence="9" id="KW-1185">Reference proteome</keyword>
<evidence type="ECO:0000313" key="8">
    <source>
        <dbReference type="EMBL" id="PSG94861.1"/>
    </source>
</evidence>
<dbReference type="PRINTS" id="PR00069">
    <property type="entry name" value="ALDKETRDTASE"/>
</dbReference>
<evidence type="ECO:0000313" key="9">
    <source>
        <dbReference type="Proteomes" id="UP000238430"/>
    </source>
</evidence>
<keyword evidence="2" id="KW-0521">NADP</keyword>
<dbReference type="Gene3D" id="3.20.20.100">
    <property type="entry name" value="NADP-dependent oxidoreductase domain"/>
    <property type="match status" value="1"/>
</dbReference>
<evidence type="ECO:0000256" key="5">
    <source>
        <dbReference type="PIRSR" id="PIRSR000097-2"/>
    </source>
</evidence>
<dbReference type="OrthoDB" id="9804790at2"/>
<evidence type="ECO:0000259" key="7">
    <source>
        <dbReference type="Pfam" id="PF00248"/>
    </source>
</evidence>
<evidence type="ECO:0000256" key="2">
    <source>
        <dbReference type="ARBA" id="ARBA00022857"/>
    </source>
</evidence>
<feature type="site" description="Lowers pKa of active site Tyr" evidence="6">
    <location>
        <position position="77"/>
    </location>
</feature>
<feature type="binding site" evidence="5">
    <location>
        <position position="110"/>
    </location>
    <ligand>
        <name>substrate</name>
    </ligand>
</feature>
<reference evidence="8 9" key="1">
    <citation type="submission" date="2018-03" db="EMBL/GenBank/DDBJ databases">
        <title>Mesoflavibacter sp. HG37 and Mesoflavibacter sp. HG96 sp.nov., two marine bacteria isolated from seawater of Western Pacific Ocean.</title>
        <authorList>
            <person name="Cheng H."/>
            <person name="Wu Y.-H."/>
            <person name="Guo L.-L."/>
            <person name="Xu X.-W."/>
        </authorList>
    </citation>
    <scope>NUCLEOTIDE SEQUENCE [LARGE SCALE GENOMIC DNA]</scope>
    <source>
        <strain evidence="8 9">KCTC 42117</strain>
    </source>
</reference>
<dbReference type="EMBL" id="PXOT01000009">
    <property type="protein sequence ID" value="PSG94861.1"/>
    <property type="molecule type" value="Genomic_DNA"/>
</dbReference>
<evidence type="ECO:0000256" key="6">
    <source>
        <dbReference type="PIRSR" id="PIRSR000097-3"/>
    </source>
</evidence>
<comment type="caution">
    <text evidence="8">The sequence shown here is derived from an EMBL/GenBank/DDBJ whole genome shotgun (WGS) entry which is preliminary data.</text>
</comment>
<dbReference type="InterPro" id="IPR036812">
    <property type="entry name" value="NAD(P)_OxRdtase_dom_sf"/>
</dbReference>
<dbReference type="Proteomes" id="UP000238430">
    <property type="component" value="Unassembled WGS sequence"/>
</dbReference>
<dbReference type="SUPFAM" id="SSF51430">
    <property type="entry name" value="NAD(P)-linked oxidoreductase"/>
    <property type="match status" value="1"/>
</dbReference>
<protein>
    <submittedName>
        <fullName evidence="8">Aldehyde oxidoreductase</fullName>
    </submittedName>
</protein>
<accession>A0A2T1NPN8</accession>
<evidence type="ECO:0000256" key="1">
    <source>
        <dbReference type="ARBA" id="ARBA00007905"/>
    </source>
</evidence>
<proteinExistence type="inferred from homology"/>
<dbReference type="PROSITE" id="PS00062">
    <property type="entry name" value="ALDOKETO_REDUCTASE_2"/>
    <property type="match status" value="1"/>
</dbReference>
<dbReference type="GO" id="GO:0016491">
    <property type="term" value="F:oxidoreductase activity"/>
    <property type="evidence" value="ECO:0007669"/>
    <property type="project" value="UniProtKB-KW"/>
</dbReference>
<dbReference type="PROSITE" id="PS00798">
    <property type="entry name" value="ALDOKETO_REDUCTASE_1"/>
    <property type="match status" value="1"/>
</dbReference>
<gene>
    <name evidence="8" type="ORF">C7H61_00405</name>
</gene>